<protein>
    <recommendedName>
        <fullName evidence="9">V-type proton ATPase subunit G</fullName>
    </recommendedName>
</protein>
<accession>A0A8S9ZTG2</accession>
<dbReference type="Pfam" id="PF03179">
    <property type="entry name" value="V-ATPase_G"/>
    <property type="match status" value="1"/>
</dbReference>
<feature type="compositionally biased region" description="Low complexity" evidence="5">
    <location>
        <begin position="227"/>
        <end position="247"/>
    </location>
</feature>
<keyword evidence="3" id="KW-0375">Hydrogen ion transport</keyword>
<feature type="transmembrane region" description="Helical" evidence="6">
    <location>
        <begin position="16"/>
        <end position="37"/>
    </location>
</feature>
<sequence>MISIIINKSKEDFPSLSLIIVAIYIFFCSTTIVTVCLHKKKSSKQIKPKIIKNKKKIGSKKSKKSTYWVDGAKAIGMLLDCEKRCEVVIEKARHNYVRAMDKAYEVTRKEIADIKKKRDEQHQKFIIKIQKEQLDYETILENENRAKLKEIDKKVNKNRDKVIDDIMKAVLKIQPVLHHNVLDLRKVREVKSIKQIRERQNHNLQIKGQQESKIPIKILSKGNKGQSSSTSSDSSSSSSESTSTTSELSKRKSYKSQHEEYRTKQNNFPSKK</sequence>
<dbReference type="Gene3D" id="1.20.5.2950">
    <property type="match status" value="1"/>
</dbReference>
<comment type="similarity">
    <text evidence="1">Belongs to the V-ATPase G subunit family.</text>
</comment>
<proteinExistence type="inferred from homology"/>
<name>A0A8S9ZTG2_9BILA</name>
<evidence type="ECO:0008006" key="9">
    <source>
        <dbReference type="Google" id="ProtNLM"/>
    </source>
</evidence>
<reference evidence="7" key="1">
    <citation type="journal article" date="2020" name="Ecol. Evol.">
        <title>Genome structure and content of the rice root-knot nematode (Meloidogyne graminicola).</title>
        <authorList>
            <person name="Phan N.T."/>
            <person name="Danchin E.G.J."/>
            <person name="Klopp C."/>
            <person name="Perfus-Barbeoch L."/>
            <person name="Kozlowski D.K."/>
            <person name="Koutsovoulos G.D."/>
            <person name="Lopez-Roques C."/>
            <person name="Bouchez O."/>
            <person name="Zahm M."/>
            <person name="Besnard G."/>
            <person name="Bellafiore S."/>
        </authorList>
    </citation>
    <scope>NUCLEOTIDE SEQUENCE</scope>
    <source>
        <strain evidence="7">VN-18</strain>
    </source>
</reference>
<evidence type="ECO:0000256" key="3">
    <source>
        <dbReference type="ARBA" id="ARBA00022781"/>
    </source>
</evidence>
<evidence type="ECO:0000256" key="4">
    <source>
        <dbReference type="ARBA" id="ARBA00023065"/>
    </source>
</evidence>
<evidence type="ECO:0000256" key="6">
    <source>
        <dbReference type="SAM" id="Phobius"/>
    </source>
</evidence>
<keyword evidence="4" id="KW-0406">Ion transport</keyword>
<dbReference type="EMBL" id="JABEBT010000029">
    <property type="protein sequence ID" value="KAF7636477.1"/>
    <property type="molecule type" value="Genomic_DNA"/>
</dbReference>
<dbReference type="GO" id="GO:0046961">
    <property type="term" value="F:proton-transporting ATPase activity, rotational mechanism"/>
    <property type="evidence" value="ECO:0007669"/>
    <property type="project" value="InterPro"/>
</dbReference>
<keyword evidence="2" id="KW-0813">Transport</keyword>
<keyword evidence="8" id="KW-1185">Reference proteome</keyword>
<feature type="region of interest" description="Disordered" evidence="5">
    <location>
        <begin position="201"/>
        <end position="272"/>
    </location>
</feature>
<evidence type="ECO:0000256" key="5">
    <source>
        <dbReference type="SAM" id="MobiDB-lite"/>
    </source>
</evidence>
<feature type="compositionally biased region" description="Polar residues" evidence="5">
    <location>
        <begin position="202"/>
        <end position="212"/>
    </location>
</feature>
<dbReference type="InterPro" id="IPR005124">
    <property type="entry name" value="V-ATPase_G"/>
</dbReference>
<comment type="caution">
    <text evidence="7">The sequence shown here is derived from an EMBL/GenBank/DDBJ whole genome shotgun (WGS) entry which is preliminary data.</text>
</comment>
<keyword evidence="6" id="KW-0812">Transmembrane</keyword>
<dbReference type="AlphaFoldDB" id="A0A8S9ZTG2"/>
<dbReference type="GO" id="GO:0016471">
    <property type="term" value="C:vacuolar proton-transporting V-type ATPase complex"/>
    <property type="evidence" value="ECO:0007669"/>
    <property type="project" value="InterPro"/>
</dbReference>
<organism evidence="7 8">
    <name type="scientific">Meloidogyne graminicola</name>
    <dbReference type="NCBI Taxonomy" id="189291"/>
    <lineage>
        <taxon>Eukaryota</taxon>
        <taxon>Metazoa</taxon>
        <taxon>Ecdysozoa</taxon>
        <taxon>Nematoda</taxon>
        <taxon>Chromadorea</taxon>
        <taxon>Rhabditida</taxon>
        <taxon>Tylenchina</taxon>
        <taxon>Tylenchomorpha</taxon>
        <taxon>Tylenchoidea</taxon>
        <taxon>Meloidogynidae</taxon>
        <taxon>Meloidogyninae</taxon>
        <taxon>Meloidogyne</taxon>
    </lineage>
</organism>
<gene>
    <name evidence="7" type="ORF">Mgra_00004066</name>
</gene>
<keyword evidence="6" id="KW-1133">Transmembrane helix</keyword>
<dbReference type="OrthoDB" id="250802at2759"/>
<keyword evidence="6" id="KW-0472">Membrane</keyword>
<evidence type="ECO:0000313" key="8">
    <source>
        <dbReference type="Proteomes" id="UP000605970"/>
    </source>
</evidence>
<evidence type="ECO:0000313" key="7">
    <source>
        <dbReference type="EMBL" id="KAF7636477.1"/>
    </source>
</evidence>
<evidence type="ECO:0000256" key="2">
    <source>
        <dbReference type="ARBA" id="ARBA00022448"/>
    </source>
</evidence>
<evidence type="ECO:0000256" key="1">
    <source>
        <dbReference type="ARBA" id="ARBA00010066"/>
    </source>
</evidence>
<dbReference type="Proteomes" id="UP000605970">
    <property type="component" value="Unassembled WGS sequence"/>
</dbReference>